<organism evidence="1">
    <name type="scientific">Petromyces alliaceus</name>
    <name type="common">Aspergillus alliaceus</name>
    <dbReference type="NCBI Taxonomy" id="209559"/>
    <lineage>
        <taxon>Eukaryota</taxon>
        <taxon>Fungi</taxon>
        <taxon>Dikarya</taxon>
        <taxon>Ascomycota</taxon>
        <taxon>Pezizomycotina</taxon>
        <taxon>Eurotiomycetes</taxon>
        <taxon>Eurotiomycetidae</taxon>
        <taxon>Eurotiales</taxon>
        <taxon>Aspergillaceae</taxon>
        <taxon>Aspergillus</taxon>
        <taxon>Aspergillus subgen. Circumdati</taxon>
    </lineage>
</organism>
<keyword evidence="1" id="KW-0413">Isomerase</keyword>
<dbReference type="OrthoDB" id="5360893at2759"/>
<dbReference type="Pfam" id="PF01261">
    <property type="entry name" value="AP_endonuc_2"/>
    <property type="match status" value="1"/>
</dbReference>
<dbReference type="Proteomes" id="UP000326877">
    <property type="component" value="Unassembled WGS sequence"/>
</dbReference>
<name>A0A5N6FZL3_PETAA</name>
<evidence type="ECO:0000313" key="1">
    <source>
        <dbReference type="EMBL" id="KAE8388947.1"/>
    </source>
</evidence>
<dbReference type="InterPro" id="IPR013022">
    <property type="entry name" value="Xyl_isomerase-like_TIM-brl"/>
</dbReference>
<accession>A0A5N7C5G9</accession>
<dbReference type="OMA" id="SNAWRPL"/>
<proteinExistence type="predicted"/>
<sequence length="345" mass="38450">MAPEISQIPFSYPTCSIGSSKSDTLPRKLDAIHQASFTGIELSFPDITAYGSTLLGHEVASDNYPELVTVAKEIRKLCDAKNLKVIMLQPFGHLEGWPRGSKEREDAFNRAKGWIEIMRAVGTDLLQVGSTDTPLDKLSATQENIVADLRELCDLLAPHNMRVTYENWCFSTHAPTWKDVWTLICRVDRPNIGLCLDTFQTAGSEWGDPTTVTGRVEDLAVEELDRRFERSMEELVRTVPPEKIDLFQISDAYRPVRPIGEFTAEGLSPRGQWSGAYRPVPYGGGYLPIEVVGRAALKTGFRGWFSLEIFDGGADGKGKDYEMGEFARNGMASMRKFVERCAEGI</sequence>
<dbReference type="Gene3D" id="3.20.20.150">
    <property type="entry name" value="Divalent-metal-dependent TIM barrel enzymes"/>
    <property type="match status" value="1"/>
</dbReference>
<reference evidence="1" key="1">
    <citation type="submission" date="2019-04" db="EMBL/GenBank/DDBJ databases">
        <title>Friends and foes A comparative genomics studyof 23 Aspergillus species from section Flavi.</title>
        <authorList>
            <consortium name="DOE Joint Genome Institute"/>
            <person name="Kjaerbolling I."/>
            <person name="Vesth T."/>
            <person name="Frisvad J.C."/>
            <person name="Nybo J.L."/>
            <person name="Theobald S."/>
            <person name="Kildgaard S."/>
            <person name="Isbrandt T."/>
            <person name="Kuo A."/>
            <person name="Sato A."/>
            <person name="Lyhne E.K."/>
            <person name="Kogle M.E."/>
            <person name="Wiebenga A."/>
            <person name="Kun R.S."/>
            <person name="Lubbers R.J."/>
            <person name="Makela M.R."/>
            <person name="Barry K."/>
            <person name="Chovatia M."/>
            <person name="Clum A."/>
            <person name="Daum C."/>
            <person name="Haridas S."/>
            <person name="He G."/>
            <person name="LaButti K."/>
            <person name="Lipzen A."/>
            <person name="Mondo S."/>
            <person name="Riley R."/>
            <person name="Salamov A."/>
            <person name="Simmons B.A."/>
            <person name="Magnuson J.K."/>
            <person name="Henrissat B."/>
            <person name="Mortensen U.H."/>
            <person name="Larsen T.O."/>
            <person name="Devries R.P."/>
            <person name="Grigoriev I.V."/>
            <person name="Machida M."/>
            <person name="Baker S.E."/>
            <person name="Andersen M.R."/>
        </authorList>
    </citation>
    <scope>NUCLEOTIDE SEQUENCE [LARGE SCALE GENOMIC DNA]</scope>
    <source>
        <strain evidence="1">IBT 14317</strain>
    </source>
</reference>
<protein>
    <submittedName>
        <fullName evidence="1">Xylose isomerase-like protein</fullName>
    </submittedName>
</protein>
<dbReference type="PANTHER" id="PTHR12110:SF56">
    <property type="entry name" value="DEHYDRATASE, PUTATIVE (AFU_ORTHOLOGUE AFUA_6G08740)-RELATED"/>
    <property type="match status" value="1"/>
</dbReference>
<dbReference type="InterPro" id="IPR050312">
    <property type="entry name" value="IolE/XylAMocC-like"/>
</dbReference>
<dbReference type="AlphaFoldDB" id="A0A5N6FZL3"/>
<dbReference type="SUPFAM" id="SSF51658">
    <property type="entry name" value="Xylose isomerase-like"/>
    <property type="match status" value="1"/>
</dbReference>
<dbReference type="PANTHER" id="PTHR12110">
    <property type="entry name" value="HYDROXYPYRUVATE ISOMERASE"/>
    <property type="match status" value="1"/>
</dbReference>
<accession>A0A5N6FZL3</accession>
<dbReference type="GO" id="GO:0016853">
    <property type="term" value="F:isomerase activity"/>
    <property type="evidence" value="ECO:0007669"/>
    <property type="project" value="UniProtKB-KW"/>
</dbReference>
<dbReference type="InterPro" id="IPR036237">
    <property type="entry name" value="Xyl_isomerase-like_sf"/>
</dbReference>
<gene>
    <name evidence="1" type="ORF">BDV23DRAFT_194819</name>
</gene>
<dbReference type="EMBL" id="ML735272">
    <property type="protein sequence ID" value="KAE8388947.1"/>
    <property type="molecule type" value="Genomic_DNA"/>
</dbReference>